<dbReference type="InterPro" id="IPR001867">
    <property type="entry name" value="OmpR/PhoB-type_DNA-bd"/>
</dbReference>
<evidence type="ECO:0000256" key="2">
    <source>
        <dbReference type="ARBA" id="ARBA00023012"/>
    </source>
</evidence>
<dbReference type="PROSITE" id="PS50110">
    <property type="entry name" value="RESPONSE_REGULATORY"/>
    <property type="match status" value="1"/>
</dbReference>
<evidence type="ECO:0000259" key="9">
    <source>
        <dbReference type="PROSITE" id="PS51755"/>
    </source>
</evidence>
<reference evidence="10 11" key="1">
    <citation type="submission" date="2017-05" db="EMBL/GenBank/DDBJ databases">
        <title>Vagococcus spp. assemblies.</title>
        <authorList>
            <person name="Gulvik C.A."/>
        </authorList>
    </citation>
    <scope>NUCLEOTIDE SEQUENCE [LARGE SCALE GENOMIC DNA]</scope>
    <source>
        <strain evidence="10 11">LMG 24798</strain>
    </source>
</reference>
<dbReference type="Pfam" id="PF00486">
    <property type="entry name" value="Trans_reg_C"/>
    <property type="match status" value="1"/>
</dbReference>
<feature type="domain" description="OmpR/PhoB-type" evidence="9">
    <location>
        <begin position="123"/>
        <end position="221"/>
    </location>
</feature>
<dbReference type="CDD" id="cd00383">
    <property type="entry name" value="trans_reg_C"/>
    <property type="match status" value="1"/>
</dbReference>
<evidence type="ECO:0000256" key="5">
    <source>
        <dbReference type="ARBA" id="ARBA00023163"/>
    </source>
</evidence>
<dbReference type="InterPro" id="IPR001789">
    <property type="entry name" value="Sig_transdc_resp-reg_receiver"/>
</dbReference>
<dbReference type="AlphaFoldDB" id="A0A430AQ01"/>
<dbReference type="Gene3D" id="1.10.10.10">
    <property type="entry name" value="Winged helix-like DNA-binding domain superfamily/Winged helix DNA-binding domain"/>
    <property type="match status" value="1"/>
</dbReference>
<evidence type="ECO:0000256" key="6">
    <source>
        <dbReference type="PROSITE-ProRule" id="PRU00169"/>
    </source>
</evidence>
<dbReference type="InterPro" id="IPR016032">
    <property type="entry name" value="Sig_transdc_resp-reg_C-effctor"/>
</dbReference>
<feature type="domain" description="Response regulatory" evidence="8">
    <location>
        <begin position="1"/>
        <end position="112"/>
    </location>
</feature>
<dbReference type="GO" id="GO:0032993">
    <property type="term" value="C:protein-DNA complex"/>
    <property type="evidence" value="ECO:0007669"/>
    <property type="project" value="TreeGrafter"/>
</dbReference>
<dbReference type="Gene3D" id="3.40.50.2300">
    <property type="match status" value="1"/>
</dbReference>
<dbReference type="SUPFAM" id="SSF52172">
    <property type="entry name" value="CheY-like"/>
    <property type="match status" value="1"/>
</dbReference>
<dbReference type="SMART" id="SM00862">
    <property type="entry name" value="Trans_reg_C"/>
    <property type="match status" value="1"/>
</dbReference>
<protein>
    <submittedName>
        <fullName evidence="10">DNA-binding response regulator</fullName>
    </submittedName>
</protein>
<dbReference type="GO" id="GO:0006355">
    <property type="term" value="P:regulation of DNA-templated transcription"/>
    <property type="evidence" value="ECO:0007669"/>
    <property type="project" value="InterPro"/>
</dbReference>
<dbReference type="InterPro" id="IPR011006">
    <property type="entry name" value="CheY-like_superfamily"/>
</dbReference>
<accession>A0A430AQ01</accession>
<dbReference type="GO" id="GO:0005829">
    <property type="term" value="C:cytosol"/>
    <property type="evidence" value="ECO:0007669"/>
    <property type="project" value="TreeGrafter"/>
</dbReference>
<dbReference type="PANTHER" id="PTHR48111:SF43">
    <property type="entry name" value="STAGE 0 SPORULATION PROTEIN A HOMOLOG"/>
    <property type="match status" value="1"/>
</dbReference>
<gene>
    <name evidence="10" type="ORF">CBF27_11675</name>
</gene>
<keyword evidence="5" id="KW-0804">Transcription</keyword>
<sequence>MIVEDDVTISRGLKEYLNQWGFISETITDFQHVLEEIKSFEADLVLMDISLPFYNGFYWCQMLRKTSQLPIIFLSSASDNMNMIMAMNMGADDFVAKPFDLQVLIAKIQALLRRSYEFGGQAPLVFSYGDYAFFPQENLLQLGDQQVTLTPNESRILTLLFQQAGEIVTREAIMTELWESDDFIDRNTLAVNMTRLRKKLSAIDLDSRILTIKNKGYMLEAADEN</sequence>
<dbReference type="InterPro" id="IPR039420">
    <property type="entry name" value="WalR-like"/>
</dbReference>
<evidence type="ECO:0000313" key="10">
    <source>
        <dbReference type="EMBL" id="RSU09967.1"/>
    </source>
</evidence>
<keyword evidence="11" id="KW-1185">Reference proteome</keyword>
<evidence type="ECO:0000256" key="4">
    <source>
        <dbReference type="ARBA" id="ARBA00023125"/>
    </source>
</evidence>
<dbReference type="PROSITE" id="PS51755">
    <property type="entry name" value="OMPR_PHOB"/>
    <property type="match status" value="1"/>
</dbReference>
<feature type="DNA-binding region" description="OmpR/PhoB-type" evidence="7">
    <location>
        <begin position="123"/>
        <end position="221"/>
    </location>
</feature>
<evidence type="ECO:0000259" key="8">
    <source>
        <dbReference type="PROSITE" id="PS50110"/>
    </source>
</evidence>
<name>A0A430AQ01_9ENTE</name>
<dbReference type="Pfam" id="PF00072">
    <property type="entry name" value="Response_reg"/>
    <property type="match status" value="1"/>
</dbReference>
<dbReference type="PANTHER" id="PTHR48111">
    <property type="entry name" value="REGULATOR OF RPOS"/>
    <property type="match status" value="1"/>
</dbReference>
<dbReference type="Proteomes" id="UP000286773">
    <property type="component" value="Unassembled WGS sequence"/>
</dbReference>
<keyword evidence="2" id="KW-0902">Two-component regulatory system</keyword>
<keyword evidence="3" id="KW-0805">Transcription regulation</keyword>
<evidence type="ECO:0000256" key="3">
    <source>
        <dbReference type="ARBA" id="ARBA00023015"/>
    </source>
</evidence>
<dbReference type="InterPro" id="IPR036388">
    <property type="entry name" value="WH-like_DNA-bd_sf"/>
</dbReference>
<proteinExistence type="predicted"/>
<keyword evidence="1 6" id="KW-0597">Phosphoprotein</keyword>
<organism evidence="10 11">
    <name type="scientific">Vagococcus acidifermentans</name>
    <dbReference type="NCBI Taxonomy" id="564710"/>
    <lineage>
        <taxon>Bacteria</taxon>
        <taxon>Bacillati</taxon>
        <taxon>Bacillota</taxon>
        <taxon>Bacilli</taxon>
        <taxon>Lactobacillales</taxon>
        <taxon>Enterococcaceae</taxon>
        <taxon>Vagococcus</taxon>
    </lineage>
</organism>
<dbReference type="EMBL" id="NGKC01000015">
    <property type="protein sequence ID" value="RSU09967.1"/>
    <property type="molecule type" value="Genomic_DNA"/>
</dbReference>
<evidence type="ECO:0000256" key="7">
    <source>
        <dbReference type="PROSITE-ProRule" id="PRU01091"/>
    </source>
</evidence>
<dbReference type="SUPFAM" id="SSF46894">
    <property type="entry name" value="C-terminal effector domain of the bipartite response regulators"/>
    <property type="match status" value="1"/>
</dbReference>
<dbReference type="GO" id="GO:0000976">
    <property type="term" value="F:transcription cis-regulatory region binding"/>
    <property type="evidence" value="ECO:0007669"/>
    <property type="project" value="TreeGrafter"/>
</dbReference>
<comment type="caution">
    <text evidence="10">The sequence shown here is derived from an EMBL/GenBank/DDBJ whole genome shotgun (WGS) entry which is preliminary data.</text>
</comment>
<evidence type="ECO:0000313" key="11">
    <source>
        <dbReference type="Proteomes" id="UP000286773"/>
    </source>
</evidence>
<keyword evidence="4 7" id="KW-0238">DNA-binding</keyword>
<dbReference type="GO" id="GO:0000156">
    <property type="term" value="F:phosphorelay response regulator activity"/>
    <property type="evidence" value="ECO:0007669"/>
    <property type="project" value="TreeGrafter"/>
</dbReference>
<evidence type="ECO:0000256" key="1">
    <source>
        <dbReference type="ARBA" id="ARBA00022553"/>
    </source>
</evidence>
<feature type="modified residue" description="4-aspartylphosphate" evidence="6">
    <location>
        <position position="48"/>
    </location>
</feature>
<dbReference type="SMART" id="SM00448">
    <property type="entry name" value="REC"/>
    <property type="match status" value="1"/>
</dbReference>